<feature type="transmembrane region" description="Helical" evidence="1">
    <location>
        <begin position="21"/>
        <end position="40"/>
    </location>
</feature>
<keyword evidence="3" id="KW-1185">Reference proteome</keyword>
<protein>
    <submittedName>
        <fullName evidence="2">Uncharacterized protein</fullName>
    </submittedName>
</protein>
<dbReference type="OrthoDB" id="1414794at2"/>
<evidence type="ECO:0000313" key="2">
    <source>
        <dbReference type="EMBL" id="PWL38436.1"/>
    </source>
</evidence>
<dbReference type="EMBL" id="QGEG01000002">
    <property type="protein sequence ID" value="PWL38436.1"/>
    <property type="molecule type" value="Genomic_DNA"/>
</dbReference>
<dbReference type="Proteomes" id="UP000245762">
    <property type="component" value="Unassembled WGS sequence"/>
</dbReference>
<comment type="caution">
    <text evidence="2">The sequence shown here is derived from an EMBL/GenBank/DDBJ whole genome shotgun (WGS) entry which is preliminary data.</text>
</comment>
<dbReference type="Pfam" id="PF19578">
    <property type="entry name" value="DUF6090"/>
    <property type="match status" value="1"/>
</dbReference>
<dbReference type="RefSeq" id="WP_109662384.1">
    <property type="nucleotide sequence ID" value="NZ_QGEG01000002.1"/>
</dbReference>
<reference evidence="2 3" key="1">
    <citation type="submission" date="2018-05" db="EMBL/GenBank/DDBJ databases">
        <title>Complete genome sequence of Flagellimonas aquimarina ECD12 isolated from seaweed Ecklonia cava.</title>
        <authorList>
            <person name="Choi S."/>
            <person name="Seong C."/>
        </authorList>
    </citation>
    <scope>NUCLEOTIDE SEQUENCE [LARGE SCALE GENOMIC DNA]</scope>
    <source>
        <strain evidence="2 3">ECD12</strain>
    </source>
</reference>
<organism evidence="2 3">
    <name type="scientific">Flagellimonas aquimarina</name>
    <dbReference type="NCBI Taxonomy" id="2201895"/>
    <lineage>
        <taxon>Bacteria</taxon>
        <taxon>Pseudomonadati</taxon>
        <taxon>Bacteroidota</taxon>
        <taxon>Flavobacteriia</taxon>
        <taxon>Flavobacteriales</taxon>
        <taxon>Flavobacteriaceae</taxon>
        <taxon>Flagellimonas</taxon>
    </lineage>
</organism>
<dbReference type="AlphaFoldDB" id="A0A316KXP7"/>
<evidence type="ECO:0000256" key="1">
    <source>
        <dbReference type="SAM" id="Phobius"/>
    </source>
</evidence>
<gene>
    <name evidence="2" type="ORF">DKG77_09215</name>
</gene>
<sequence length="233" mass="27094">MILFFRRVRKELLSGGKTASYLKYAIGEIVLVVLGILIALQINNWNEDKKDAQTNTLLLLQLKEENNANKLEMLEDLEYRDTIYDHLMDFSRFLGSKNMKDSVSLTQNYLSAIFRSTSYTFSQNHLVNYINSNKKRNEGITEELIVLNSFQNDLKYVSEKGLDIKFDYFYDMLASEVDFSNLKIHSYKTLESLEFKNKIIMIGSIENAISSQFSRTLQQQQLVDSLLSVYLKE</sequence>
<dbReference type="InterPro" id="IPR045749">
    <property type="entry name" value="DUF6090"/>
</dbReference>
<accession>A0A316KXP7</accession>
<evidence type="ECO:0000313" key="3">
    <source>
        <dbReference type="Proteomes" id="UP000245762"/>
    </source>
</evidence>
<name>A0A316KXP7_9FLAO</name>
<keyword evidence="1" id="KW-0472">Membrane</keyword>
<proteinExistence type="predicted"/>
<keyword evidence="1" id="KW-1133">Transmembrane helix</keyword>
<keyword evidence="1" id="KW-0812">Transmembrane</keyword>